<feature type="domain" description="Cadherin" evidence="14">
    <location>
        <begin position="552"/>
        <end position="648"/>
    </location>
</feature>
<dbReference type="SMART" id="SM00112">
    <property type="entry name" value="CA"/>
    <property type="match status" value="6"/>
</dbReference>
<dbReference type="GeneID" id="113993332"/>
<feature type="non-terminal residue" evidence="16">
    <location>
        <position position="1"/>
    </location>
</feature>
<dbReference type="RefSeq" id="XP_027587144.2">
    <property type="nucleotide sequence ID" value="XM_027731343.2"/>
</dbReference>
<dbReference type="InterPro" id="IPR050174">
    <property type="entry name" value="Protocadherin/Cadherin-CA"/>
</dbReference>
<name>A0A6J2HGX5_9PASS</name>
<evidence type="ECO:0000256" key="2">
    <source>
        <dbReference type="ARBA" id="ARBA00004251"/>
    </source>
</evidence>
<dbReference type="Pfam" id="PF00028">
    <property type="entry name" value="Cadherin"/>
    <property type="match status" value="5"/>
</dbReference>
<dbReference type="GO" id="GO:0007156">
    <property type="term" value="P:homophilic cell adhesion via plasma membrane adhesion molecules"/>
    <property type="evidence" value="ECO:0007669"/>
    <property type="project" value="InterPro"/>
</dbReference>
<reference evidence="16" key="1">
    <citation type="submission" date="2025-08" db="UniProtKB">
        <authorList>
            <consortium name="RefSeq"/>
        </authorList>
    </citation>
    <scope>IDENTIFICATION</scope>
    <source>
        <tissue evidence="16">Muscle</tissue>
    </source>
</reference>
<feature type="domain" description="Cadherin" evidence="14">
    <location>
        <begin position="782"/>
        <end position="879"/>
    </location>
</feature>
<protein>
    <submittedName>
        <fullName evidence="16">Protocadherin gamma-B5-like</fullName>
    </submittedName>
</protein>
<keyword evidence="11" id="KW-0325">Glycoprotein</keyword>
<evidence type="ECO:0000256" key="4">
    <source>
        <dbReference type="ARBA" id="ARBA00022692"/>
    </source>
</evidence>
<accession>A0A6J2HGX5</accession>
<evidence type="ECO:0000256" key="11">
    <source>
        <dbReference type="ARBA" id="ARBA00023180"/>
    </source>
</evidence>
<evidence type="ECO:0000256" key="1">
    <source>
        <dbReference type="ARBA" id="ARBA00003436"/>
    </source>
</evidence>
<feature type="domain" description="Cadherin" evidence="14">
    <location>
        <begin position="439"/>
        <end position="543"/>
    </location>
</feature>
<evidence type="ECO:0000256" key="10">
    <source>
        <dbReference type="ARBA" id="ARBA00023136"/>
    </source>
</evidence>
<comment type="subcellular location">
    <subcellularLocation>
        <location evidence="2">Cell membrane</location>
        <topology evidence="2">Single-pass type I membrane protein</topology>
    </subcellularLocation>
</comment>
<evidence type="ECO:0000313" key="16">
    <source>
        <dbReference type="RefSeq" id="XP_027587144.2"/>
    </source>
</evidence>
<dbReference type="FunFam" id="2.60.40.60:FF:000129">
    <property type="entry name" value="protocadherin alpha-C2 isoform X1"/>
    <property type="match status" value="1"/>
</dbReference>
<keyword evidence="3" id="KW-1003">Cell membrane</keyword>
<gene>
    <name evidence="16" type="primary">LOC113993332</name>
</gene>
<evidence type="ECO:0000256" key="7">
    <source>
        <dbReference type="ARBA" id="ARBA00022837"/>
    </source>
</evidence>
<dbReference type="FunFam" id="2.60.40.60:FF:000004">
    <property type="entry name" value="Protocadherin 1 gamma 2"/>
    <property type="match status" value="1"/>
</dbReference>
<evidence type="ECO:0000256" key="13">
    <source>
        <dbReference type="SAM" id="Phobius"/>
    </source>
</evidence>
<organism evidence="15 16">
    <name type="scientific">Pipra filicauda</name>
    <name type="common">Wire-tailed manakin</name>
    <dbReference type="NCBI Taxonomy" id="649802"/>
    <lineage>
        <taxon>Eukaryota</taxon>
        <taxon>Metazoa</taxon>
        <taxon>Chordata</taxon>
        <taxon>Craniata</taxon>
        <taxon>Vertebrata</taxon>
        <taxon>Euteleostomi</taxon>
        <taxon>Archelosauria</taxon>
        <taxon>Archosauria</taxon>
        <taxon>Dinosauria</taxon>
        <taxon>Saurischia</taxon>
        <taxon>Theropoda</taxon>
        <taxon>Coelurosauria</taxon>
        <taxon>Aves</taxon>
        <taxon>Neognathae</taxon>
        <taxon>Neoaves</taxon>
        <taxon>Telluraves</taxon>
        <taxon>Australaves</taxon>
        <taxon>Passeriformes</taxon>
        <taxon>Pipridae</taxon>
        <taxon>Pipra</taxon>
    </lineage>
</organism>
<dbReference type="InterPro" id="IPR002126">
    <property type="entry name" value="Cadherin-like_dom"/>
</dbReference>
<evidence type="ECO:0000256" key="9">
    <source>
        <dbReference type="ARBA" id="ARBA00022989"/>
    </source>
</evidence>
<dbReference type="FunFam" id="2.60.40.60:FF:000002">
    <property type="entry name" value="Protocadherin alpha 2"/>
    <property type="match status" value="1"/>
</dbReference>
<comment type="function">
    <text evidence="1">Potential calcium-dependent cell-adhesion protein. May be involved in the establishment and maintenance of specific neuronal connections in the brain.</text>
</comment>
<dbReference type="InterPro" id="IPR013164">
    <property type="entry name" value="Cadherin_N"/>
</dbReference>
<evidence type="ECO:0000256" key="6">
    <source>
        <dbReference type="ARBA" id="ARBA00022737"/>
    </source>
</evidence>
<dbReference type="GO" id="GO:0005886">
    <property type="term" value="C:plasma membrane"/>
    <property type="evidence" value="ECO:0007669"/>
    <property type="project" value="UniProtKB-SubCell"/>
</dbReference>
<keyword evidence="9 13" id="KW-1133">Transmembrane helix</keyword>
<dbReference type="FunFam" id="2.60.40.60:FF:000001">
    <property type="entry name" value="Protocadherin alpha 2"/>
    <property type="match status" value="1"/>
</dbReference>
<dbReference type="PANTHER" id="PTHR24028:SF73">
    <property type="entry name" value="PROTOCADHERIN GAMMA-B3-RELATED"/>
    <property type="match status" value="1"/>
</dbReference>
<dbReference type="CDD" id="cd11304">
    <property type="entry name" value="Cadherin_repeat"/>
    <property type="match status" value="6"/>
</dbReference>
<dbReference type="PRINTS" id="PR00205">
    <property type="entry name" value="CADHERIN"/>
</dbReference>
<dbReference type="InterPro" id="IPR015919">
    <property type="entry name" value="Cadherin-like_sf"/>
</dbReference>
<keyword evidence="5" id="KW-0732">Signal</keyword>
<dbReference type="PANTHER" id="PTHR24028">
    <property type="entry name" value="CADHERIN-87A"/>
    <property type="match status" value="1"/>
</dbReference>
<evidence type="ECO:0000313" key="15">
    <source>
        <dbReference type="Proteomes" id="UP000504627"/>
    </source>
</evidence>
<dbReference type="InterPro" id="IPR020894">
    <property type="entry name" value="Cadherin_CS"/>
</dbReference>
<dbReference type="Proteomes" id="UP000504627">
    <property type="component" value="Unplaced"/>
</dbReference>
<dbReference type="PROSITE" id="PS50268">
    <property type="entry name" value="CADHERIN_2"/>
    <property type="match status" value="6"/>
</dbReference>
<dbReference type="Pfam" id="PF16492">
    <property type="entry name" value="Cadherin_C_2"/>
    <property type="match status" value="1"/>
</dbReference>
<evidence type="ECO:0000256" key="3">
    <source>
        <dbReference type="ARBA" id="ARBA00022475"/>
    </source>
</evidence>
<keyword evidence="15" id="KW-1185">Reference proteome</keyword>
<keyword evidence="7 12" id="KW-0106">Calcium</keyword>
<keyword evidence="8" id="KW-0130">Cell adhesion</keyword>
<feature type="transmembrane region" description="Helical" evidence="13">
    <location>
        <begin position="894"/>
        <end position="919"/>
    </location>
</feature>
<evidence type="ECO:0000256" key="8">
    <source>
        <dbReference type="ARBA" id="ARBA00022889"/>
    </source>
</evidence>
<dbReference type="Gene3D" id="2.60.40.60">
    <property type="entry name" value="Cadherins"/>
    <property type="match status" value="6"/>
</dbReference>
<evidence type="ECO:0000259" key="14">
    <source>
        <dbReference type="PROSITE" id="PS50268"/>
    </source>
</evidence>
<feature type="domain" description="Cadherin" evidence="14">
    <location>
        <begin position="265"/>
        <end position="329"/>
    </location>
</feature>
<proteinExistence type="predicted"/>
<keyword evidence="4 13" id="KW-0812">Transmembrane</keyword>
<evidence type="ECO:0000256" key="12">
    <source>
        <dbReference type="PROSITE-ProRule" id="PRU00043"/>
    </source>
</evidence>
<dbReference type="Pfam" id="PF08266">
    <property type="entry name" value="Cadherin_2"/>
    <property type="match status" value="1"/>
</dbReference>
<sequence>GTITRADWFSGGSILEPDKTGSVIHRVTFCHLLTATILVVPLPPKLCQSNPIHKTKTLIWADQMMGLFPKKSFTLKTPSIKAVLMLGREAAAVLCRRLRVPLLGRRRALLEPPPPPPVRAVPAGCWLGRAVRARAAAARAAEARGGAGSRGVRVGGGGGPGLLCRALLWLRRAAAREAGRRQEPGELGERALWAMSGGRRPSGGPGGGRAAVLGAVLLWLCWRAAAERLRYSMAEELPRGSLVGPLARDLGLSADELPARKLRLSADKQYFTVSEGNGNLYVSERLDREELCGESLSCSVSFEALVHNPLNVFHVEVSIEDVNDNSPTFSKAALDLEIGEWTLPAARFPLEMAHDEDVGSNSLLTYQLTSNPSFSLALKETPDGSKQPELVLEKMLDREKQSSFELLLTAVDGGEPMRTGTVEVRINVTDANDNPPVFSQDRYSTSLREDALPGSEVLKVSATDADAGTNAHITYHFGKMPVKVLQKFVVDRENGTITLQEPLDFENTRAFSLPVEARDGGGLVAHCKVEVEVLDVNDNAPEITILSVSSPVPEDAPAGTVVALLKVNDPDSGENGEVSCELSGEAPLSIVASSGGSYKVVTASALDREQASEHRVTVVARDRGSPALSSVAELLLEVSDVNDNAPVFEEASYSAYVRENNAVGALVLRVVARDLDAGANGRVSYWLSGGSAGAAGAAPLVSVEARSGAVYAQRSLDYEQCREFLVAVRAQDGGSPARSSTATVRVFVLDQNDNAPRVLYPPPPAASGAAPPGSVGSAFEVVPRSASSGYLVGKVVAVDADAGRNAWLSYELVQASEPALFRVGLQSGEVRTARAVSERDAAKQRVVAVVKDHGEPALSATATLHVVLAESLQEALPELSERAAGAEAAGELQFYLVLALALLSALLVLSVALAVLARLRRAGPPGVLRCLGAQRLSLAGAAFPADFCEGTLPYSYNLCVAAPPRATPEAAWPPPPLPIVPAEELVAGEPCEKPNPSRSAVVEQPLVEPDAPQIDIPAPGQYCFGIQSEM</sequence>
<feature type="domain" description="Cadherin" evidence="14">
    <location>
        <begin position="353"/>
        <end position="438"/>
    </location>
</feature>
<dbReference type="PROSITE" id="PS00232">
    <property type="entry name" value="CADHERIN_1"/>
    <property type="match status" value="3"/>
</dbReference>
<dbReference type="GO" id="GO:0005509">
    <property type="term" value="F:calcium ion binding"/>
    <property type="evidence" value="ECO:0007669"/>
    <property type="project" value="UniProtKB-UniRule"/>
</dbReference>
<dbReference type="AlphaFoldDB" id="A0A6J2HGX5"/>
<dbReference type="InterPro" id="IPR032455">
    <property type="entry name" value="Cadherin_C"/>
</dbReference>
<keyword evidence="6" id="KW-0677">Repeat</keyword>
<dbReference type="FunFam" id="2.60.40.60:FF:000018">
    <property type="entry name" value="Protocadherin gamma c3"/>
    <property type="match status" value="1"/>
</dbReference>
<evidence type="ECO:0000256" key="5">
    <source>
        <dbReference type="ARBA" id="ARBA00022729"/>
    </source>
</evidence>
<keyword evidence="10 13" id="KW-0472">Membrane</keyword>
<dbReference type="FunFam" id="2.60.40.60:FF:000006">
    <property type="entry name" value="Protocadherin alpha 2"/>
    <property type="match status" value="1"/>
</dbReference>
<dbReference type="InParanoid" id="A0A6J2HGX5"/>
<dbReference type="SUPFAM" id="SSF49313">
    <property type="entry name" value="Cadherin-like"/>
    <property type="match status" value="6"/>
</dbReference>
<feature type="domain" description="Cadherin" evidence="14">
    <location>
        <begin position="649"/>
        <end position="758"/>
    </location>
</feature>